<evidence type="ECO:0000313" key="3">
    <source>
        <dbReference type="EMBL" id="AAV92922.1"/>
    </source>
</evidence>
<protein>
    <submittedName>
        <fullName evidence="3">ORF457</fullName>
    </submittedName>
</protein>
<reference evidence="3" key="1">
    <citation type="submission" date="2004-11" db="EMBL/GenBank/DDBJ databases">
        <authorList>
            <person name="Jiang R.H.Y."/>
            <person name="Dawe A.L."/>
            <person name="Weide R.W."/>
            <person name="van Staveren M."/>
            <person name="Peters S."/>
            <person name="Nuss D.L."/>
            <person name="Govers F."/>
        </authorList>
    </citation>
    <scope>NUCLEOTIDE SEQUENCE</scope>
    <source>
        <strain evidence="2">H30P04</strain>
    </source>
</reference>
<evidence type="ECO:0000313" key="4">
    <source>
        <dbReference type="EMBL" id="KAF4136689.1"/>
    </source>
</evidence>
<gene>
    <name evidence="4" type="ORF">GN958_ATG14115</name>
</gene>
<evidence type="ECO:0000256" key="1">
    <source>
        <dbReference type="SAM" id="MobiDB-lite"/>
    </source>
</evidence>
<dbReference type="VEuPathDB" id="FungiDB:PITG_12554"/>
<dbReference type="EMBL" id="AY830097">
    <property type="protein sequence ID" value="AAV92922.1"/>
    <property type="molecule type" value="Genomic_DNA"/>
</dbReference>
<dbReference type="AlphaFoldDB" id="Q5MGB6"/>
<feature type="compositionally biased region" description="Low complexity" evidence="1">
    <location>
        <begin position="181"/>
        <end position="192"/>
    </location>
</feature>
<organism evidence="3">
    <name type="scientific">Phytophthora infestans</name>
    <name type="common">Potato late blight agent</name>
    <name type="synonym">Botrytis infestans</name>
    <dbReference type="NCBI Taxonomy" id="4787"/>
    <lineage>
        <taxon>Eukaryota</taxon>
        <taxon>Sar</taxon>
        <taxon>Stramenopiles</taxon>
        <taxon>Oomycota</taxon>
        <taxon>Peronosporomycetes</taxon>
        <taxon>Peronosporales</taxon>
        <taxon>Peronosporaceae</taxon>
        <taxon>Phytophthora</taxon>
    </lineage>
</organism>
<evidence type="ECO:0000313" key="2">
    <source>
        <dbReference type="EMBL" id="AAV92915.1"/>
    </source>
</evidence>
<name>Q5MGB6_PHYIN</name>
<proteinExistence type="predicted"/>
<dbReference type="Proteomes" id="UP000704712">
    <property type="component" value="Unassembled WGS sequence"/>
</dbReference>
<reference evidence="3" key="2">
    <citation type="journal article" date="2005" name="Mol. Genet. Genomics">
        <title>Elicitin genes in Phytophthora infestans are clustered and interspersed with various transposon-like elements.</title>
        <authorList>
            <person name="Jiang R.H."/>
            <person name="Dawe A.L."/>
            <person name="Weide R."/>
            <person name="van Staveren M."/>
            <person name="Peters S."/>
            <person name="Nuss D.L."/>
            <person name="Govers F."/>
        </authorList>
    </citation>
    <scope>NUCLEOTIDE SEQUENCE</scope>
    <source>
        <strain evidence="2">H30P04</strain>
    </source>
</reference>
<dbReference type="EMBL" id="AY830090">
    <property type="protein sequence ID" value="AAV92915.1"/>
    <property type="molecule type" value="Genomic_DNA"/>
</dbReference>
<feature type="region of interest" description="Disordered" evidence="1">
    <location>
        <begin position="181"/>
        <end position="231"/>
    </location>
</feature>
<accession>Q5MGB6</accession>
<dbReference type="EMBL" id="JAACNO010001911">
    <property type="protein sequence ID" value="KAF4136689.1"/>
    <property type="molecule type" value="Genomic_DNA"/>
</dbReference>
<reference evidence="4" key="3">
    <citation type="submission" date="2020-03" db="EMBL/GenBank/DDBJ databases">
        <title>Hybrid Assembly of Korean Phytophthora infestans isolates.</title>
        <authorList>
            <person name="Prokchorchik M."/>
            <person name="Lee Y."/>
            <person name="Seo J."/>
            <person name="Cho J.-H."/>
            <person name="Park Y.-E."/>
            <person name="Jang D.-C."/>
            <person name="Im J.-S."/>
            <person name="Choi J.-G."/>
            <person name="Park H.-J."/>
            <person name="Lee G.-B."/>
            <person name="Lee Y.-G."/>
            <person name="Hong S.-Y."/>
            <person name="Cho K."/>
            <person name="Sohn K.H."/>
        </authorList>
    </citation>
    <scope>NUCLEOTIDE SEQUENCE</scope>
    <source>
        <strain evidence="4">KR_2_A2</strain>
    </source>
</reference>
<sequence>MMAPLPTLLAFCNFLENLLHTSSLALMRRMITDFYAGNEHTLQDFMRLGATVISVMPVKRTSPRKLKEAARLLAEQKKENEVDINGQRQTQMGTPTSPPCVFRYLSARVATRNVLWLRDIFHEYCHGEAALLHEFVRRGDQAISVIPVDIQALSMVPLPPPPLSVDPTCSGAMEEIGAPFTVTSSEVTSLSTQPAQRKRSRGHESEQQSSGENQKASDDRTRKVSRRVSVSGQETDAVVATTLSLNPASLSEAVVRASIMDALERLEAKEPWKEVFNPDKLSLPFSRVRYPQLAAALQTFWQKNARAVWERKFWAPLSRSRNLDLHNQRRCRQLKAGTFFERKVILPIYNELGAFFFVEMDQRPKPQSGWYYFEQAVDLFTLAQRYGLHACLQYLESEAFKRFPVGPGKNRNFYGRMNGKSRSMWSSVESLRSVLDEIVAIKTKTKDRCDSDELLPR</sequence>